<accession>A0A822ZIU0</accession>
<dbReference type="Proteomes" id="UP000607653">
    <property type="component" value="Unassembled WGS sequence"/>
</dbReference>
<dbReference type="AlphaFoldDB" id="A0A822ZIU0"/>
<sequence length="43" mass="4923">MAPSLVRKRSGCLFAGLLQIDSAADVYLFGQVEKQRNRIKKWQ</sequence>
<evidence type="ECO:0000313" key="2">
    <source>
        <dbReference type="Proteomes" id="UP000607653"/>
    </source>
</evidence>
<gene>
    <name evidence="1" type="ORF">HUJ06_003282</name>
</gene>
<comment type="caution">
    <text evidence="1">The sequence shown here is derived from an EMBL/GenBank/DDBJ whole genome shotgun (WGS) entry which is preliminary data.</text>
</comment>
<keyword evidence="2" id="KW-1185">Reference proteome</keyword>
<reference evidence="1 2" key="1">
    <citation type="journal article" date="2020" name="Mol. Biol. Evol.">
        <title>Distinct Expression and Methylation Patterns for Genes with Different Fates following a Single Whole-Genome Duplication in Flowering Plants.</title>
        <authorList>
            <person name="Shi T."/>
            <person name="Rahmani R.S."/>
            <person name="Gugger P.F."/>
            <person name="Wang M."/>
            <person name="Li H."/>
            <person name="Zhang Y."/>
            <person name="Li Z."/>
            <person name="Wang Q."/>
            <person name="Van de Peer Y."/>
            <person name="Marchal K."/>
            <person name="Chen J."/>
        </authorList>
    </citation>
    <scope>NUCLEOTIDE SEQUENCE [LARGE SCALE GENOMIC DNA]</scope>
    <source>
        <tissue evidence="1">Leaf</tissue>
    </source>
</reference>
<name>A0A822ZIU0_NELNU</name>
<proteinExistence type="predicted"/>
<dbReference type="EMBL" id="DUZY01000007">
    <property type="protein sequence ID" value="DAD45052.1"/>
    <property type="molecule type" value="Genomic_DNA"/>
</dbReference>
<organism evidence="1 2">
    <name type="scientific">Nelumbo nucifera</name>
    <name type="common">Sacred lotus</name>
    <dbReference type="NCBI Taxonomy" id="4432"/>
    <lineage>
        <taxon>Eukaryota</taxon>
        <taxon>Viridiplantae</taxon>
        <taxon>Streptophyta</taxon>
        <taxon>Embryophyta</taxon>
        <taxon>Tracheophyta</taxon>
        <taxon>Spermatophyta</taxon>
        <taxon>Magnoliopsida</taxon>
        <taxon>Proteales</taxon>
        <taxon>Nelumbonaceae</taxon>
        <taxon>Nelumbo</taxon>
    </lineage>
</organism>
<evidence type="ECO:0000313" key="1">
    <source>
        <dbReference type="EMBL" id="DAD45052.1"/>
    </source>
</evidence>
<protein>
    <submittedName>
        <fullName evidence="1">Uncharacterized protein</fullName>
    </submittedName>
</protein>